<sequence length="253" mass="26570">MSARRRLAVYRGWLLLNTVLAVCLVLLMPPALFARGFHDPSVVLPGVGLLIAWWLTFVAAWCAWQRVPRQAPVTLGAVAATRVVHSTAKEPTVTTTPQPSKPAPVRKLWTWVIVAVVAVVVWIVIASNSDQPANPQAAPPAPTGAAAVLKAAGPLHAHVENTNHLICDSATATIAESGRGFRVHVDFPGPGNLAVAATSVDSQDANETYTVGAQETGHDFAFSQFPLSKVQVASVSVTAAAGGGTCDVVDRRP</sequence>
<dbReference type="Proteomes" id="UP001597542">
    <property type="component" value="Unassembled WGS sequence"/>
</dbReference>
<name>A0ABW5I459_9PSEU</name>
<keyword evidence="1" id="KW-1133">Transmembrane helix</keyword>
<keyword evidence="1" id="KW-0812">Transmembrane</keyword>
<feature type="transmembrane region" description="Helical" evidence="1">
    <location>
        <begin position="108"/>
        <end position="125"/>
    </location>
</feature>
<dbReference type="EMBL" id="JBHUKQ010000014">
    <property type="protein sequence ID" value="MFD2484116.1"/>
    <property type="molecule type" value="Genomic_DNA"/>
</dbReference>
<feature type="transmembrane region" description="Helical" evidence="1">
    <location>
        <begin position="12"/>
        <end position="31"/>
    </location>
</feature>
<reference evidence="3" key="1">
    <citation type="journal article" date="2019" name="Int. J. Syst. Evol. Microbiol.">
        <title>The Global Catalogue of Microorganisms (GCM) 10K type strain sequencing project: providing services to taxonomists for standard genome sequencing and annotation.</title>
        <authorList>
            <consortium name="The Broad Institute Genomics Platform"/>
            <consortium name="The Broad Institute Genome Sequencing Center for Infectious Disease"/>
            <person name="Wu L."/>
            <person name="Ma J."/>
        </authorList>
    </citation>
    <scope>NUCLEOTIDE SEQUENCE [LARGE SCALE GENOMIC DNA]</scope>
    <source>
        <strain evidence="3">CGMCC 4.7638</strain>
    </source>
</reference>
<dbReference type="RefSeq" id="WP_344283301.1">
    <property type="nucleotide sequence ID" value="NZ_BAAAHV010000022.1"/>
</dbReference>
<accession>A0ABW5I459</accession>
<evidence type="ECO:0000256" key="1">
    <source>
        <dbReference type="SAM" id="Phobius"/>
    </source>
</evidence>
<keyword evidence="3" id="KW-1185">Reference proteome</keyword>
<evidence type="ECO:0000313" key="2">
    <source>
        <dbReference type="EMBL" id="MFD2484116.1"/>
    </source>
</evidence>
<proteinExistence type="predicted"/>
<organism evidence="2 3">
    <name type="scientific">Amycolatopsis albidoflavus</name>
    <dbReference type="NCBI Taxonomy" id="102226"/>
    <lineage>
        <taxon>Bacteria</taxon>
        <taxon>Bacillati</taxon>
        <taxon>Actinomycetota</taxon>
        <taxon>Actinomycetes</taxon>
        <taxon>Pseudonocardiales</taxon>
        <taxon>Pseudonocardiaceae</taxon>
        <taxon>Amycolatopsis</taxon>
    </lineage>
</organism>
<comment type="caution">
    <text evidence="2">The sequence shown here is derived from an EMBL/GenBank/DDBJ whole genome shotgun (WGS) entry which is preliminary data.</text>
</comment>
<gene>
    <name evidence="2" type="ORF">ACFSUT_27825</name>
</gene>
<feature type="transmembrane region" description="Helical" evidence="1">
    <location>
        <begin position="43"/>
        <end position="64"/>
    </location>
</feature>
<keyword evidence="1" id="KW-0472">Membrane</keyword>
<evidence type="ECO:0000313" key="3">
    <source>
        <dbReference type="Proteomes" id="UP001597542"/>
    </source>
</evidence>
<protein>
    <submittedName>
        <fullName evidence="2">Uncharacterized protein</fullName>
    </submittedName>
</protein>